<feature type="domain" description="Type II secretion system protein GspF" evidence="9">
    <location>
        <begin position="80"/>
        <end position="202"/>
    </location>
</feature>
<feature type="transmembrane region" description="Helical" evidence="8">
    <location>
        <begin position="232"/>
        <end position="251"/>
    </location>
</feature>
<comment type="similarity">
    <text evidence="2">Belongs to the GSP F family.</text>
</comment>
<evidence type="ECO:0000313" key="11">
    <source>
        <dbReference type="Proteomes" id="UP000242469"/>
    </source>
</evidence>
<dbReference type="FunFam" id="1.20.81.30:FF:000001">
    <property type="entry name" value="Type II secretion system protein F"/>
    <property type="match status" value="2"/>
</dbReference>
<feature type="transmembrane region" description="Helical" evidence="8">
    <location>
        <begin position="385"/>
        <end position="408"/>
    </location>
</feature>
<dbReference type="InterPro" id="IPR003004">
    <property type="entry name" value="GspF/PilC"/>
</dbReference>
<proteinExistence type="inferred from homology"/>
<gene>
    <name evidence="10" type="ORF">SAMN02745729_101410</name>
</gene>
<feature type="transmembrane region" description="Helical" evidence="8">
    <location>
        <begin position="178"/>
        <end position="201"/>
    </location>
</feature>
<dbReference type="GO" id="GO:0005886">
    <property type="term" value="C:plasma membrane"/>
    <property type="evidence" value="ECO:0007669"/>
    <property type="project" value="UniProtKB-SubCell"/>
</dbReference>
<dbReference type="GO" id="GO:0015628">
    <property type="term" value="P:protein secretion by the type II secretion system"/>
    <property type="evidence" value="ECO:0007669"/>
    <property type="project" value="TreeGrafter"/>
</dbReference>
<dbReference type="Proteomes" id="UP000242469">
    <property type="component" value="Unassembled WGS sequence"/>
</dbReference>
<dbReference type="InterPro" id="IPR042094">
    <property type="entry name" value="T2SS_GspF_sf"/>
</dbReference>
<keyword evidence="4" id="KW-0997">Cell inner membrane</keyword>
<dbReference type="PANTHER" id="PTHR30012:SF0">
    <property type="entry name" value="TYPE II SECRETION SYSTEM PROTEIN F-RELATED"/>
    <property type="match status" value="1"/>
</dbReference>
<feature type="domain" description="Type II secretion system protein GspF" evidence="9">
    <location>
        <begin position="282"/>
        <end position="403"/>
    </location>
</feature>
<evidence type="ECO:0000256" key="6">
    <source>
        <dbReference type="ARBA" id="ARBA00022989"/>
    </source>
</evidence>
<evidence type="ECO:0000256" key="7">
    <source>
        <dbReference type="ARBA" id="ARBA00023136"/>
    </source>
</evidence>
<keyword evidence="6 8" id="KW-1133">Transmembrane helix</keyword>
<dbReference type="EMBL" id="FNRJ01000001">
    <property type="protein sequence ID" value="SEA08119.1"/>
    <property type="molecule type" value="Genomic_DNA"/>
</dbReference>
<dbReference type="InterPro" id="IPR018076">
    <property type="entry name" value="T2SS_GspF_dom"/>
</dbReference>
<organism evidence="10 11">
    <name type="scientific">Marinobacterium iners DSM 11526</name>
    <dbReference type="NCBI Taxonomy" id="1122198"/>
    <lineage>
        <taxon>Bacteria</taxon>
        <taxon>Pseudomonadati</taxon>
        <taxon>Pseudomonadota</taxon>
        <taxon>Gammaproteobacteria</taxon>
        <taxon>Oceanospirillales</taxon>
        <taxon>Oceanospirillaceae</taxon>
        <taxon>Marinobacterium</taxon>
    </lineage>
</organism>
<protein>
    <submittedName>
        <fullName evidence="10">Type II secretion system protein F (GspF)</fullName>
    </submittedName>
</protein>
<evidence type="ECO:0000259" key="9">
    <source>
        <dbReference type="Pfam" id="PF00482"/>
    </source>
</evidence>
<dbReference type="PRINTS" id="PR00812">
    <property type="entry name" value="BCTERIALGSPF"/>
</dbReference>
<evidence type="ECO:0000256" key="5">
    <source>
        <dbReference type="ARBA" id="ARBA00022692"/>
    </source>
</evidence>
<evidence type="ECO:0000256" key="1">
    <source>
        <dbReference type="ARBA" id="ARBA00004429"/>
    </source>
</evidence>
<keyword evidence="11" id="KW-1185">Reference proteome</keyword>
<keyword evidence="5 8" id="KW-0812">Transmembrane</keyword>
<dbReference type="STRING" id="1122198.SAMN02745729_101410"/>
<reference evidence="11" key="1">
    <citation type="submission" date="2016-10" db="EMBL/GenBank/DDBJ databases">
        <authorList>
            <person name="Varghese N."/>
            <person name="Submissions S."/>
        </authorList>
    </citation>
    <scope>NUCLEOTIDE SEQUENCE [LARGE SCALE GENOMIC DNA]</scope>
    <source>
        <strain evidence="11">DSM 11526</strain>
    </source>
</reference>
<dbReference type="PANTHER" id="PTHR30012">
    <property type="entry name" value="GENERAL SECRETION PATHWAY PROTEIN"/>
    <property type="match status" value="1"/>
</dbReference>
<keyword evidence="3" id="KW-1003">Cell membrane</keyword>
<keyword evidence="7 8" id="KW-0472">Membrane</keyword>
<dbReference type="OrthoDB" id="9805682at2"/>
<sequence>MPEYRYKAVSKNGPIEEGGIQAANRESVLIQLRAKGLTPLKISEKDEQNDTQAPSKVFVRHRSGRVSKAPVGRSDVIALTSELAVLMRAGLPIDRALKILLEMSAKQRYTELLQYLLDTVKGGKPLSTALQQHERLFGSFYINMVRAGEASGQVSQVLARLAEHLEQSKQVRGTVVSALIYPAILALVAVLSVVVMLGFVVPQFETLFADMGDALPGMTRAVIVTGEWVQNWWWLVLMVVVPGFWLLRRWVGQPGGKRWLDRLLLRLPFAGGVLFKYEVARFARTLGTLQGSGVSLLQSLNIAVNTVGNVHIRHLFEVLAPAVKSGRRMSAVLQENGGFSPMVVQMVRVGEESGQLGEMMLELAKVYDAEVQAGVKRGLTLLEPVLILFMGGGIALIIISILMGILSVNDLAM</sequence>
<accession>A0A1H3Y923</accession>
<name>A0A1H3Y923_9GAMM</name>
<dbReference type="AlphaFoldDB" id="A0A1H3Y923"/>
<dbReference type="Gene3D" id="1.20.81.30">
    <property type="entry name" value="Type II secretion system (T2SS), domain F"/>
    <property type="match status" value="2"/>
</dbReference>
<evidence type="ECO:0000256" key="2">
    <source>
        <dbReference type="ARBA" id="ARBA00005745"/>
    </source>
</evidence>
<evidence type="ECO:0000256" key="4">
    <source>
        <dbReference type="ARBA" id="ARBA00022519"/>
    </source>
</evidence>
<evidence type="ECO:0000256" key="3">
    <source>
        <dbReference type="ARBA" id="ARBA00022475"/>
    </source>
</evidence>
<evidence type="ECO:0000313" key="10">
    <source>
        <dbReference type="EMBL" id="SEA08119.1"/>
    </source>
</evidence>
<dbReference type="Pfam" id="PF00482">
    <property type="entry name" value="T2SSF"/>
    <property type="match status" value="2"/>
</dbReference>
<comment type="subcellular location">
    <subcellularLocation>
        <location evidence="1">Cell inner membrane</location>
        <topology evidence="1">Multi-pass membrane protein</topology>
    </subcellularLocation>
</comment>
<evidence type="ECO:0000256" key="8">
    <source>
        <dbReference type="SAM" id="Phobius"/>
    </source>
</evidence>